<evidence type="ECO:0000313" key="1">
    <source>
        <dbReference type="EMBL" id="CAG9323407.1"/>
    </source>
</evidence>
<keyword evidence="2" id="KW-1185">Reference proteome</keyword>
<name>A0AAU9J8Y0_9CILI</name>
<proteinExistence type="predicted"/>
<accession>A0AAU9J8Y0</accession>
<protein>
    <submittedName>
        <fullName evidence="1">Uncharacterized protein</fullName>
    </submittedName>
</protein>
<sequence>MDCEKFEYHPSCQDKKPQFFNNRAGLSYELPQFELDELSVGDDVGQKETKEQFEDYESLRAEFLQTGPSQLSFLLLRRIIQNPKIPCEFRAQPLFRLLVDACNALALNEIEISVWAIFLDRCVWADNIAKLDYVLYYSALSAKGYTNSDISPYLSFLASKIGNFYSNYMQWTQRNRSQLEVTDKELNCIYKKLRSPYNEDLVDYNYYVDDILQMSPPYMSDLKESTVSKDFSRDAEDTTLATSLPNPKNKKIIFSDASWVPNYDFESPTPLTASSQKNSILSPMVLERIDFICSEFLNCEVPKINVCHSSRTQNPLLSSLANL</sequence>
<dbReference type="AlphaFoldDB" id="A0AAU9J8Y0"/>
<reference evidence="1" key="1">
    <citation type="submission" date="2021-09" db="EMBL/GenBank/DDBJ databases">
        <authorList>
            <consortium name="AG Swart"/>
            <person name="Singh M."/>
            <person name="Singh A."/>
            <person name="Seah K."/>
            <person name="Emmerich C."/>
        </authorList>
    </citation>
    <scope>NUCLEOTIDE SEQUENCE</scope>
    <source>
        <strain evidence="1">ATCC30299</strain>
    </source>
</reference>
<organism evidence="1 2">
    <name type="scientific">Blepharisma stoltei</name>
    <dbReference type="NCBI Taxonomy" id="1481888"/>
    <lineage>
        <taxon>Eukaryota</taxon>
        <taxon>Sar</taxon>
        <taxon>Alveolata</taxon>
        <taxon>Ciliophora</taxon>
        <taxon>Postciliodesmatophora</taxon>
        <taxon>Heterotrichea</taxon>
        <taxon>Heterotrichida</taxon>
        <taxon>Blepharismidae</taxon>
        <taxon>Blepharisma</taxon>
    </lineage>
</organism>
<dbReference type="EMBL" id="CAJZBQ010000034">
    <property type="protein sequence ID" value="CAG9323407.1"/>
    <property type="molecule type" value="Genomic_DNA"/>
</dbReference>
<evidence type="ECO:0000313" key="2">
    <source>
        <dbReference type="Proteomes" id="UP001162131"/>
    </source>
</evidence>
<dbReference type="Proteomes" id="UP001162131">
    <property type="component" value="Unassembled WGS sequence"/>
</dbReference>
<gene>
    <name evidence="1" type="ORF">BSTOLATCC_MIC34057</name>
</gene>
<comment type="caution">
    <text evidence="1">The sequence shown here is derived from an EMBL/GenBank/DDBJ whole genome shotgun (WGS) entry which is preliminary data.</text>
</comment>